<comment type="caution">
    <text evidence="1">The sequence shown here is derived from an EMBL/GenBank/DDBJ whole genome shotgun (WGS) entry which is preliminary data.</text>
</comment>
<gene>
    <name evidence="1" type="ORF">EB796_014015</name>
</gene>
<sequence>MKPKQIVSLVTYDTSSTPPVALSTVSVYTTRYIRCQNTFYENLATMIRNILDTEQLFLLGNFNARVGAALTEYKRSPS</sequence>
<evidence type="ECO:0000313" key="2">
    <source>
        <dbReference type="Proteomes" id="UP000593567"/>
    </source>
</evidence>
<organism evidence="1 2">
    <name type="scientific">Bugula neritina</name>
    <name type="common">Brown bryozoan</name>
    <name type="synonym">Sertularia neritina</name>
    <dbReference type="NCBI Taxonomy" id="10212"/>
    <lineage>
        <taxon>Eukaryota</taxon>
        <taxon>Metazoa</taxon>
        <taxon>Spiralia</taxon>
        <taxon>Lophotrochozoa</taxon>
        <taxon>Bryozoa</taxon>
        <taxon>Gymnolaemata</taxon>
        <taxon>Cheilostomatida</taxon>
        <taxon>Flustrina</taxon>
        <taxon>Buguloidea</taxon>
        <taxon>Bugulidae</taxon>
        <taxon>Bugula</taxon>
    </lineage>
</organism>
<accession>A0A7J7JPR4</accession>
<name>A0A7J7JPR4_BUGNE</name>
<evidence type="ECO:0000313" key="1">
    <source>
        <dbReference type="EMBL" id="KAF6027671.1"/>
    </source>
</evidence>
<dbReference type="Proteomes" id="UP000593567">
    <property type="component" value="Unassembled WGS sequence"/>
</dbReference>
<protein>
    <recommendedName>
        <fullName evidence="3">Craniofacial development protein 2-like</fullName>
    </recommendedName>
</protein>
<dbReference type="AlphaFoldDB" id="A0A7J7JPR4"/>
<dbReference type="EMBL" id="VXIV02002051">
    <property type="protein sequence ID" value="KAF6027671.1"/>
    <property type="molecule type" value="Genomic_DNA"/>
</dbReference>
<dbReference type="OrthoDB" id="410381at2759"/>
<evidence type="ECO:0008006" key="3">
    <source>
        <dbReference type="Google" id="ProtNLM"/>
    </source>
</evidence>
<keyword evidence="2" id="KW-1185">Reference proteome</keyword>
<reference evidence="1" key="1">
    <citation type="submission" date="2020-06" db="EMBL/GenBank/DDBJ databases">
        <title>Draft genome of Bugula neritina, a colonial animal packing powerful symbionts and potential medicines.</title>
        <authorList>
            <person name="Rayko M."/>
        </authorList>
    </citation>
    <scope>NUCLEOTIDE SEQUENCE [LARGE SCALE GENOMIC DNA]</scope>
    <source>
        <strain evidence="1">Kwan_BN1</strain>
    </source>
</reference>
<proteinExistence type="predicted"/>